<sequence length="124" mass="14533">MLESPGKLARFWKKSFRTPGTEISNNFGFDSKVSEKSSRSRKHAMNKSLRKIIILAKINFRGESVTSQENRKNYSLDFKRDRYLLDDETLLLRFYERMKNKIGIKYCLMRPKILINGAPNGPKK</sequence>
<accession>A0A915IZW0</accession>
<dbReference type="Proteomes" id="UP000887565">
    <property type="component" value="Unplaced"/>
</dbReference>
<protein>
    <submittedName>
        <fullName evidence="2">Uncharacterized protein</fullName>
    </submittedName>
</protein>
<proteinExistence type="predicted"/>
<evidence type="ECO:0000313" key="2">
    <source>
        <dbReference type="WBParaSite" id="nRc.2.0.1.t19374-RA"/>
    </source>
</evidence>
<organism evidence="1 2">
    <name type="scientific">Romanomermis culicivorax</name>
    <name type="common">Nematode worm</name>
    <dbReference type="NCBI Taxonomy" id="13658"/>
    <lineage>
        <taxon>Eukaryota</taxon>
        <taxon>Metazoa</taxon>
        <taxon>Ecdysozoa</taxon>
        <taxon>Nematoda</taxon>
        <taxon>Enoplea</taxon>
        <taxon>Dorylaimia</taxon>
        <taxon>Mermithida</taxon>
        <taxon>Mermithoidea</taxon>
        <taxon>Mermithidae</taxon>
        <taxon>Romanomermis</taxon>
    </lineage>
</organism>
<dbReference type="AlphaFoldDB" id="A0A915IZW0"/>
<name>A0A915IZW0_ROMCU</name>
<keyword evidence="1" id="KW-1185">Reference proteome</keyword>
<dbReference type="WBParaSite" id="nRc.2.0.1.t19374-RA">
    <property type="protein sequence ID" value="nRc.2.0.1.t19374-RA"/>
    <property type="gene ID" value="nRc.2.0.1.g19374"/>
</dbReference>
<evidence type="ECO:0000313" key="1">
    <source>
        <dbReference type="Proteomes" id="UP000887565"/>
    </source>
</evidence>
<reference evidence="2" key="1">
    <citation type="submission" date="2022-11" db="UniProtKB">
        <authorList>
            <consortium name="WormBaseParasite"/>
        </authorList>
    </citation>
    <scope>IDENTIFICATION</scope>
</reference>